<dbReference type="GeneID" id="68293694"/>
<comment type="caution">
    <text evidence="2">The sequence shown here is derived from an EMBL/GenBank/DDBJ whole genome shotgun (WGS) entry which is preliminary data.</text>
</comment>
<dbReference type="Proteomes" id="UP000825890">
    <property type="component" value="Unassembled WGS sequence"/>
</dbReference>
<sequence>MSGRSPVDVATSEPSSHNTRGREVIEYHDGTNPMSILSAALGIQKTRRRVRIIVQDADGLQDPSPDVAGLDRLDAEYLSRRGAFDFPSADTV</sequence>
<protein>
    <submittedName>
        <fullName evidence="2">Uncharacterized protein</fullName>
    </submittedName>
</protein>
<dbReference type="AlphaFoldDB" id="A0A9P3CSH3"/>
<keyword evidence="3" id="KW-1185">Reference proteome</keyword>
<organism evidence="2 3">
    <name type="scientific">Cercospora kikuchii</name>
    <dbReference type="NCBI Taxonomy" id="84275"/>
    <lineage>
        <taxon>Eukaryota</taxon>
        <taxon>Fungi</taxon>
        <taxon>Dikarya</taxon>
        <taxon>Ascomycota</taxon>
        <taxon>Pezizomycotina</taxon>
        <taxon>Dothideomycetes</taxon>
        <taxon>Dothideomycetidae</taxon>
        <taxon>Mycosphaerellales</taxon>
        <taxon>Mycosphaerellaceae</taxon>
        <taxon>Cercospora</taxon>
    </lineage>
</organism>
<evidence type="ECO:0000256" key="1">
    <source>
        <dbReference type="SAM" id="MobiDB-lite"/>
    </source>
</evidence>
<gene>
    <name evidence="2" type="ORF">CKM354_000811900</name>
</gene>
<name>A0A9P3CSH3_9PEZI</name>
<dbReference type="EMBL" id="BOLY01000005">
    <property type="protein sequence ID" value="GIZ44935.1"/>
    <property type="molecule type" value="Genomic_DNA"/>
</dbReference>
<feature type="region of interest" description="Disordered" evidence="1">
    <location>
        <begin position="1"/>
        <end position="22"/>
    </location>
</feature>
<dbReference type="OrthoDB" id="10599610at2759"/>
<reference evidence="2 3" key="1">
    <citation type="submission" date="2021-01" db="EMBL/GenBank/DDBJ databases">
        <title>Cercospora kikuchii MAFF 305040 whole genome shotgun sequence.</title>
        <authorList>
            <person name="Kashiwa T."/>
            <person name="Suzuki T."/>
        </authorList>
    </citation>
    <scope>NUCLEOTIDE SEQUENCE [LARGE SCALE GENOMIC DNA]</scope>
    <source>
        <strain evidence="2 3">MAFF 305040</strain>
    </source>
</reference>
<evidence type="ECO:0000313" key="3">
    <source>
        <dbReference type="Proteomes" id="UP000825890"/>
    </source>
</evidence>
<dbReference type="RefSeq" id="XP_044659422.1">
    <property type="nucleotide sequence ID" value="XM_044803487.1"/>
</dbReference>
<accession>A0A9P3CSH3</accession>
<evidence type="ECO:0000313" key="2">
    <source>
        <dbReference type="EMBL" id="GIZ44935.1"/>
    </source>
</evidence>
<proteinExistence type="predicted"/>